<evidence type="ECO:0000313" key="8">
    <source>
        <dbReference type="EMBL" id="CAB4995098.1"/>
    </source>
</evidence>
<evidence type="ECO:0000256" key="1">
    <source>
        <dbReference type="ARBA" id="ARBA00023125"/>
    </source>
</evidence>
<protein>
    <submittedName>
        <fullName evidence="8">Unannotated protein</fullName>
    </submittedName>
</protein>
<dbReference type="EMBL" id="CAFAAV010000061">
    <property type="protein sequence ID" value="CAB4815222.1"/>
    <property type="molecule type" value="Genomic_DNA"/>
</dbReference>
<name>A0A6J7NR30_9ZZZZ</name>
<sequence length="204" mass="22381">MHQEPTADHLLRVAERMFAERGLAGVSLRQIAVAAGQRNPAVVQYHFGSKDELLRAIIESRSAVLDHRRFELMSSPVLVGHDELRRIVRAIVIPLHELASGTHYLRFLANLAASPPELDKAFSQIDEQNTLGRQAVERSMSAALGHLPENIRSLRLAMATRLVLDTLAVRNDAHGDAADGLTTEWFIANLVEAAVGLLSAPVPH</sequence>
<dbReference type="AlphaFoldDB" id="A0A6J7NR30"/>
<feature type="domain" description="HTH tetR-type" evidence="2">
    <location>
        <begin position="10"/>
        <end position="57"/>
    </location>
</feature>
<evidence type="ECO:0000313" key="3">
    <source>
        <dbReference type="EMBL" id="CAB4365674.1"/>
    </source>
</evidence>
<dbReference type="EMBL" id="CAFBIY010000043">
    <property type="protein sequence ID" value="CAB4849844.1"/>
    <property type="molecule type" value="Genomic_DNA"/>
</dbReference>
<organism evidence="8">
    <name type="scientific">freshwater metagenome</name>
    <dbReference type="NCBI Taxonomy" id="449393"/>
    <lineage>
        <taxon>unclassified sequences</taxon>
        <taxon>metagenomes</taxon>
        <taxon>ecological metagenomes</taxon>
    </lineage>
</organism>
<keyword evidence="1" id="KW-0238">DNA-binding</keyword>
<evidence type="ECO:0000313" key="4">
    <source>
        <dbReference type="EMBL" id="CAB4744025.1"/>
    </source>
</evidence>
<evidence type="ECO:0000313" key="6">
    <source>
        <dbReference type="EMBL" id="CAB4849844.1"/>
    </source>
</evidence>
<dbReference type="GO" id="GO:0000976">
    <property type="term" value="F:transcription cis-regulatory region binding"/>
    <property type="evidence" value="ECO:0007669"/>
    <property type="project" value="TreeGrafter"/>
</dbReference>
<reference evidence="8" key="1">
    <citation type="submission" date="2020-05" db="EMBL/GenBank/DDBJ databases">
        <authorList>
            <person name="Chiriac C."/>
            <person name="Salcher M."/>
            <person name="Ghai R."/>
            <person name="Kavagutti S V."/>
        </authorList>
    </citation>
    <scope>NUCLEOTIDE SEQUENCE</scope>
</reference>
<dbReference type="PANTHER" id="PTHR30055:SF235">
    <property type="entry name" value="TRANSCRIPTIONAL REGULATORY PROTEIN"/>
    <property type="match status" value="1"/>
</dbReference>
<dbReference type="EMBL" id="CAEZYF010000030">
    <property type="protein sequence ID" value="CAB4744025.1"/>
    <property type="molecule type" value="Genomic_DNA"/>
</dbReference>
<dbReference type="EMBL" id="CAFBMT010000042">
    <property type="protein sequence ID" value="CAB4959364.1"/>
    <property type="molecule type" value="Genomic_DNA"/>
</dbReference>
<dbReference type="InterPro" id="IPR001647">
    <property type="entry name" value="HTH_TetR"/>
</dbReference>
<dbReference type="InterPro" id="IPR009057">
    <property type="entry name" value="Homeodomain-like_sf"/>
</dbReference>
<evidence type="ECO:0000259" key="2">
    <source>
        <dbReference type="Pfam" id="PF00440"/>
    </source>
</evidence>
<dbReference type="InterPro" id="IPR050109">
    <property type="entry name" value="HTH-type_TetR-like_transc_reg"/>
</dbReference>
<dbReference type="PANTHER" id="PTHR30055">
    <property type="entry name" value="HTH-TYPE TRANSCRIPTIONAL REGULATOR RUTR"/>
    <property type="match status" value="1"/>
</dbReference>
<evidence type="ECO:0000313" key="5">
    <source>
        <dbReference type="EMBL" id="CAB4815222.1"/>
    </source>
</evidence>
<evidence type="ECO:0000313" key="7">
    <source>
        <dbReference type="EMBL" id="CAB4959364.1"/>
    </source>
</evidence>
<proteinExistence type="predicted"/>
<dbReference type="Pfam" id="PF00440">
    <property type="entry name" value="TetR_N"/>
    <property type="match status" value="1"/>
</dbReference>
<dbReference type="Gene3D" id="1.10.357.10">
    <property type="entry name" value="Tetracycline Repressor, domain 2"/>
    <property type="match status" value="1"/>
</dbReference>
<dbReference type="EMBL" id="CAFBOL010000045">
    <property type="protein sequence ID" value="CAB4995098.1"/>
    <property type="molecule type" value="Genomic_DNA"/>
</dbReference>
<gene>
    <name evidence="4" type="ORF">UFOPK2656_03110</name>
    <name evidence="5" type="ORF">UFOPK3099_01019</name>
    <name evidence="6" type="ORF">UFOPK3267_01010</name>
    <name evidence="7" type="ORF">UFOPK3651_03404</name>
    <name evidence="8" type="ORF">UFOPK3931_01741</name>
    <name evidence="3" type="ORF">UFOPK4189_03416</name>
</gene>
<dbReference type="EMBL" id="CAESGF010000040">
    <property type="protein sequence ID" value="CAB4365674.1"/>
    <property type="molecule type" value="Genomic_DNA"/>
</dbReference>
<dbReference type="SUPFAM" id="SSF46689">
    <property type="entry name" value="Homeodomain-like"/>
    <property type="match status" value="1"/>
</dbReference>
<dbReference type="GO" id="GO:0003700">
    <property type="term" value="F:DNA-binding transcription factor activity"/>
    <property type="evidence" value="ECO:0007669"/>
    <property type="project" value="TreeGrafter"/>
</dbReference>
<accession>A0A6J7NR30</accession>